<feature type="transmembrane region" description="Helical" evidence="4">
    <location>
        <begin position="149"/>
        <end position="165"/>
    </location>
</feature>
<evidence type="ECO:0000259" key="5">
    <source>
        <dbReference type="Pfam" id="PF03501"/>
    </source>
</evidence>
<comment type="similarity">
    <text evidence="1">Belongs to the eukaryotic ribosomal protein eS10 family.</text>
</comment>
<evidence type="ECO:0000256" key="2">
    <source>
        <dbReference type="ARBA" id="ARBA00022980"/>
    </source>
</evidence>
<feature type="domain" description="Plectin/eS10 N-terminal" evidence="5">
    <location>
        <begin position="3"/>
        <end position="95"/>
    </location>
</feature>
<dbReference type="GO" id="GO:0003735">
    <property type="term" value="F:structural constituent of ribosome"/>
    <property type="evidence" value="ECO:0007669"/>
    <property type="project" value="TreeGrafter"/>
</dbReference>
<dbReference type="InterPro" id="IPR037447">
    <property type="entry name" value="Ribosomal_eS10"/>
</dbReference>
<evidence type="ECO:0000313" key="7">
    <source>
        <dbReference type="Proteomes" id="UP000752171"/>
    </source>
</evidence>
<dbReference type="PANTHER" id="PTHR12146">
    <property type="entry name" value="40S RIBOSOMAL PROTEIN S10"/>
    <property type="match status" value="1"/>
</dbReference>
<proteinExistence type="inferred from homology"/>
<evidence type="ECO:0000256" key="4">
    <source>
        <dbReference type="SAM" id="Phobius"/>
    </source>
</evidence>
<keyword evidence="4" id="KW-0812">Transmembrane</keyword>
<dbReference type="GO" id="GO:0022627">
    <property type="term" value="C:cytosolic small ribosomal subunit"/>
    <property type="evidence" value="ECO:0007669"/>
    <property type="project" value="TreeGrafter"/>
</dbReference>
<dbReference type="AlphaFoldDB" id="A0A8T2LVM3"/>
<dbReference type="Pfam" id="PF03501">
    <property type="entry name" value="S10_plectin"/>
    <property type="match status" value="1"/>
</dbReference>
<accession>A0A8T2LVM3</accession>
<dbReference type="InterPro" id="IPR036388">
    <property type="entry name" value="WH-like_DNA-bd_sf"/>
</dbReference>
<comment type="caution">
    <text evidence="6">The sequence shown here is derived from an EMBL/GenBank/DDBJ whole genome shotgun (WGS) entry which is preliminary data.</text>
</comment>
<dbReference type="Gene3D" id="1.10.10.10">
    <property type="entry name" value="Winged helix-like DNA-binding domain superfamily/Winged helix DNA-binding domain"/>
    <property type="match status" value="1"/>
</dbReference>
<dbReference type="EMBL" id="JAICCE010000006">
    <property type="protein sequence ID" value="KAG9276318.1"/>
    <property type="molecule type" value="Genomic_DNA"/>
</dbReference>
<dbReference type="InterPro" id="IPR005326">
    <property type="entry name" value="Plectin_eS10_N"/>
</dbReference>
<reference evidence="6 7" key="1">
    <citation type="submission" date="2021-07" db="EMBL/GenBank/DDBJ databases">
        <authorList>
            <person name="Imarazene B."/>
            <person name="Zahm M."/>
            <person name="Klopp C."/>
            <person name="Cabau C."/>
            <person name="Beille S."/>
            <person name="Jouanno E."/>
            <person name="Castinel A."/>
            <person name="Lluch J."/>
            <person name="Gil L."/>
            <person name="Kuchtly C."/>
            <person name="Lopez Roques C."/>
            <person name="Donnadieu C."/>
            <person name="Parrinello H."/>
            <person name="Journot L."/>
            <person name="Du K."/>
            <person name="Schartl M."/>
            <person name="Retaux S."/>
            <person name="Guiguen Y."/>
        </authorList>
    </citation>
    <scope>NUCLEOTIDE SEQUENCE [LARGE SCALE GENOMIC DNA]</scope>
    <source>
        <strain evidence="6">Pach_M1</strain>
        <tissue evidence="6">Testis</tissue>
    </source>
</reference>
<dbReference type="Proteomes" id="UP000752171">
    <property type="component" value="Unassembled WGS sequence"/>
</dbReference>
<dbReference type="OrthoDB" id="248923at2759"/>
<dbReference type="GO" id="GO:0003723">
    <property type="term" value="F:RNA binding"/>
    <property type="evidence" value="ECO:0007669"/>
    <property type="project" value="TreeGrafter"/>
</dbReference>
<evidence type="ECO:0000256" key="3">
    <source>
        <dbReference type="ARBA" id="ARBA00023274"/>
    </source>
</evidence>
<gene>
    <name evidence="6" type="primary">PLEC</name>
    <name evidence="6" type="ORF">AMEX_G8628</name>
</gene>
<organism evidence="6 7">
    <name type="scientific">Astyanax mexicanus</name>
    <name type="common">Blind cave fish</name>
    <name type="synonym">Astyanax fasciatus mexicanus</name>
    <dbReference type="NCBI Taxonomy" id="7994"/>
    <lineage>
        <taxon>Eukaryota</taxon>
        <taxon>Metazoa</taxon>
        <taxon>Chordata</taxon>
        <taxon>Craniata</taxon>
        <taxon>Vertebrata</taxon>
        <taxon>Euteleostomi</taxon>
        <taxon>Actinopterygii</taxon>
        <taxon>Neopterygii</taxon>
        <taxon>Teleostei</taxon>
        <taxon>Ostariophysi</taxon>
        <taxon>Characiformes</taxon>
        <taxon>Characoidei</taxon>
        <taxon>Acestrorhamphidae</taxon>
        <taxon>Acestrorhamphinae</taxon>
        <taxon>Astyanax</taxon>
    </lineage>
</organism>
<dbReference type="PANTHER" id="PTHR12146:SF25">
    <property type="entry name" value="PLECTIN_ES10 N-TERMINAL DOMAIN-CONTAINING PROTEIN"/>
    <property type="match status" value="1"/>
</dbReference>
<keyword evidence="4" id="KW-0472">Membrane</keyword>
<protein>
    <submittedName>
        <fullName evidence="6">Plectin isoform X1</fullName>
    </submittedName>
</protein>
<keyword evidence="4" id="KW-1133">Transmembrane helix</keyword>
<sequence length="172" mass="20057">MVMPLNHLRAIYERLFRDGVMVAKKDKRPQTKHPEIQGVGNLQVIRAMGSLKSRGFVRETFTWRHFYWYLTNEGIVYLRDYLHLPPEIVPTPLQRVRKPAATLAVAQRDTRVQAIEGPTSYVPKPGRRGAEIALFCSLILVRQSYRKSYIAYIVFSLFICALYIYKQTKPRE</sequence>
<dbReference type="FunFam" id="1.10.10.10:FF:000388">
    <property type="entry name" value="plectin isoform X1"/>
    <property type="match status" value="1"/>
</dbReference>
<evidence type="ECO:0000256" key="1">
    <source>
        <dbReference type="ARBA" id="ARBA00007278"/>
    </source>
</evidence>
<keyword evidence="2" id="KW-0689">Ribosomal protein</keyword>
<evidence type="ECO:0000313" key="6">
    <source>
        <dbReference type="EMBL" id="KAG9276318.1"/>
    </source>
</evidence>
<keyword evidence="3" id="KW-0687">Ribonucleoprotein</keyword>
<name>A0A8T2LVM3_ASTMX</name>